<keyword evidence="3" id="KW-0285">Flavoprotein</keyword>
<evidence type="ECO:0000256" key="5">
    <source>
        <dbReference type="PIRSR" id="PIRSR000137-2"/>
    </source>
</evidence>
<comment type="similarity">
    <text evidence="2">Belongs to the GMC oxidoreductase family.</text>
</comment>
<feature type="binding site" evidence="5">
    <location>
        <position position="260"/>
    </location>
    <ligand>
        <name>FAD</name>
        <dbReference type="ChEBI" id="CHEBI:57692"/>
    </ligand>
</feature>
<dbReference type="Pfam" id="PF00732">
    <property type="entry name" value="GMC_oxred_N"/>
    <property type="match status" value="1"/>
</dbReference>
<keyword evidence="4 5" id="KW-0274">FAD</keyword>
<feature type="binding site" evidence="5">
    <location>
        <position position="122"/>
    </location>
    <ligand>
        <name>FAD</name>
        <dbReference type="ChEBI" id="CHEBI:57692"/>
    </ligand>
</feature>
<sequence>MSLPLPILTTVLAWLSLCLASQTPQAAETEPPLLEKYDYIIVGAGSAGSVMANRLSKENKYSVLLLEAGDEMTPELFVPFMAPFSANENNSWGYETEPQRYALWSFPGYKGPITQGKVMGGTSSLNSMNYVRGNHRDFDKWETEYGAKGWKFRDVLPHFKAIENFTVPNVTQEEIREYHGVQGETPVNYPSYHTAVSNAFLEACNEAKYEYVDYNGAKESGYSRVQANTAGGIRMGADTCFLKFWLPYLKKLHISKKSIVTEILINDKNEATGVKFLKEGTEKVVQVMREVILCAGAIGSPKLLMLSGVGPRDHLEKLGIKVKVELPVGEHLQDHFVFAGIVVKTKDDLIGLRNINQSIVEYNRSRTGLLTIPGAFEAVLFTHSGVGEVENDYPDIETELAAVFPNEKIASSPYVTEDIYKEYYQPMLNYNGFMCAVALVQPESRGFMRLNSANPMDRPRIHPNFLDIATHDLSRIVNGTMKVLQLFKTEAMRKIEAELWPLPFPRCKQFEPWTEPYVTCLIQHTAFPGQHVCCTCPMGTGERAVVDENLRVRGVKYLRVVDSSVMPTIIAGNTNAAVMMTANKGAEMILKDADNMVH</sequence>
<keyword evidence="6" id="KW-0732">Signal</keyword>
<proteinExistence type="evidence at transcript level"/>
<reference evidence="8" key="1">
    <citation type="submission" date="2014-03" db="EMBL/GenBank/DDBJ databases">
        <title>The sialotranscriptome of Amblyomma triste, Amblyomma parvum and Amblyomma cajennense ticks, uncovered by 454-based RNA-seq.</title>
        <authorList>
            <person name="Garcia G.R."/>
            <person name="Gardinassi L.G."/>
            <person name="Ribeiro J.M."/>
            <person name="Anatrielo E."/>
            <person name="Ferreira B.R."/>
            <person name="Moreira H.N."/>
            <person name="Mafra C."/>
            <person name="Olegario M.M."/>
            <person name="Szabo P.J."/>
            <person name="Miranda-Santos I.K."/>
            <person name="Maruyama S.R."/>
        </authorList>
    </citation>
    <scope>NUCLEOTIDE SEQUENCE</scope>
    <source>
        <strain evidence="8">Araguapaz</strain>
        <tissue evidence="8">Salivary glands</tissue>
    </source>
</reference>
<evidence type="ECO:0000256" key="4">
    <source>
        <dbReference type="ARBA" id="ARBA00022827"/>
    </source>
</evidence>
<evidence type="ECO:0000256" key="3">
    <source>
        <dbReference type="ARBA" id="ARBA00022630"/>
    </source>
</evidence>
<feature type="chain" id="PRO_5001516176" evidence="6">
    <location>
        <begin position="21"/>
        <end position="598"/>
    </location>
</feature>
<dbReference type="PROSITE" id="PS00624">
    <property type="entry name" value="GMC_OXRED_2"/>
    <property type="match status" value="1"/>
</dbReference>
<dbReference type="SUPFAM" id="SSF51905">
    <property type="entry name" value="FAD/NAD(P)-binding domain"/>
    <property type="match status" value="1"/>
</dbReference>
<dbReference type="EMBL" id="GBBL01000976">
    <property type="protein sequence ID" value="JAC26344.1"/>
    <property type="molecule type" value="mRNA"/>
</dbReference>
<dbReference type="PIRSF" id="PIRSF000137">
    <property type="entry name" value="Alcohol_oxidase"/>
    <property type="match status" value="1"/>
</dbReference>
<dbReference type="AlphaFoldDB" id="A0A023FXY5"/>
<evidence type="ECO:0000256" key="6">
    <source>
        <dbReference type="SAM" id="SignalP"/>
    </source>
</evidence>
<evidence type="ECO:0000256" key="2">
    <source>
        <dbReference type="ARBA" id="ARBA00010790"/>
    </source>
</evidence>
<dbReference type="InterPro" id="IPR007867">
    <property type="entry name" value="GMC_OxRtase_C"/>
</dbReference>
<dbReference type="InterPro" id="IPR000172">
    <property type="entry name" value="GMC_OxRdtase_N"/>
</dbReference>
<feature type="domain" description="Glucose-methanol-choline oxidoreductase N-terminal" evidence="7">
    <location>
        <begin position="296"/>
        <end position="310"/>
    </location>
</feature>
<evidence type="ECO:0000256" key="1">
    <source>
        <dbReference type="ARBA" id="ARBA00001974"/>
    </source>
</evidence>
<dbReference type="SUPFAM" id="SSF54373">
    <property type="entry name" value="FAD-linked reductases, C-terminal domain"/>
    <property type="match status" value="1"/>
</dbReference>
<dbReference type="PANTHER" id="PTHR11552">
    <property type="entry name" value="GLUCOSE-METHANOL-CHOLINE GMC OXIDOREDUCTASE"/>
    <property type="match status" value="1"/>
</dbReference>
<accession>A0A023FXY5</accession>
<dbReference type="Gene3D" id="3.50.50.60">
    <property type="entry name" value="FAD/NAD(P)-binding domain"/>
    <property type="match status" value="1"/>
</dbReference>
<dbReference type="PANTHER" id="PTHR11552:SF147">
    <property type="entry name" value="CHOLINE DEHYDROGENASE, MITOCHONDRIAL"/>
    <property type="match status" value="1"/>
</dbReference>
<dbReference type="GO" id="GO:0050660">
    <property type="term" value="F:flavin adenine dinucleotide binding"/>
    <property type="evidence" value="ECO:0007669"/>
    <property type="project" value="InterPro"/>
</dbReference>
<dbReference type="Pfam" id="PF05199">
    <property type="entry name" value="GMC_oxred_C"/>
    <property type="match status" value="1"/>
</dbReference>
<organism evidence="8">
    <name type="scientific">Amblyomma parvum</name>
    <name type="common">South American tick</name>
    <dbReference type="NCBI Taxonomy" id="251391"/>
    <lineage>
        <taxon>Eukaryota</taxon>
        <taxon>Metazoa</taxon>
        <taxon>Ecdysozoa</taxon>
        <taxon>Arthropoda</taxon>
        <taxon>Chelicerata</taxon>
        <taxon>Arachnida</taxon>
        <taxon>Acari</taxon>
        <taxon>Parasitiformes</taxon>
        <taxon>Ixodida</taxon>
        <taxon>Ixodoidea</taxon>
        <taxon>Ixodidae</taxon>
        <taxon>Amblyomminae</taxon>
        <taxon>Amblyomma</taxon>
    </lineage>
</organism>
<protein>
    <submittedName>
        <fullName evidence="8">Putative conserved secreted protein</fullName>
    </submittedName>
</protein>
<dbReference type="GO" id="GO:0016614">
    <property type="term" value="F:oxidoreductase activity, acting on CH-OH group of donors"/>
    <property type="evidence" value="ECO:0007669"/>
    <property type="project" value="InterPro"/>
</dbReference>
<name>A0A023FXY5_AMBPA</name>
<evidence type="ECO:0000313" key="8">
    <source>
        <dbReference type="EMBL" id="JAC26344.1"/>
    </source>
</evidence>
<feature type="binding site" evidence="5">
    <location>
        <position position="118"/>
    </location>
    <ligand>
        <name>FAD</name>
        <dbReference type="ChEBI" id="CHEBI:57692"/>
    </ligand>
</feature>
<dbReference type="InterPro" id="IPR036188">
    <property type="entry name" value="FAD/NAD-bd_sf"/>
</dbReference>
<feature type="signal peptide" evidence="6">
    <location>
        <begin position="1"/>
        <end position="20"/>
    </location>
</feature>
<evidence type="ECO:0000259" key="7">
    <source>
        <dbReference type="PROSITE" id="PS00624"/>
    </source>
</evidence>
<comment type="cofactor">
    <cofactor evidence="1 5">
        <name>FAD</name>
        <dbReference type="ChEBI" id="CHEBI:57692"/>
    </cofactor>
</comment>
<dbReference type="InterPro" id="IPR012132">
    <property type="entry name" value="GMC_OxRdtase"/>
</dbReference>
<dbReference type="Gene3D" id="3.30.560.10">
    <property type="entry name" value="Glucose Oxidase, domain 3"/>
    <property type="match status" value="1"/>
</dbReference>